<proteinExistence type="predicted"/>
<evidence type="ECO:0000313" key="2">
    <source>
        <dbReference type="EMBL" id="GAA2064924.1"/>
    </source>
</evidence>
<feature type="region of interest" description="Disordered" evidence="1">
    <location>
        <begin position="115"/>
        <end position="135"/>
    </location>
</feature>
<keyword evidence="3" id="KW-1185">Reference proteome</keyword>
<sequence>MYWYCARQFSDEFSALETSSIAISFLCGSASPLPDGAADVAGVVGTCAGDVAGCEALPVAEDPADPEAGDPGDPGDPDGRPGLLPLACVGPVAAVVAVPVAEPVVADAPELDAVPPVEPPLEPPATPPAAAPALGSAPAAGLVTATELCGEWSPDPGTTTATPTAIAVAETAAEISTTVGDVFMPTSIGVSGDCHHRFARMS</sequence>
<accession>A0ABP5H4V5</accession>
<organism evidence="2 3">
    <name type="scientific">Catenulispora yoronensis</name>
    <dbReference type="NCBI Taxonomy" id="450799"/>
    <lineage>
        <taxon>Bacteria</taxon>
        <taxon>Bacillati</taxon>
        <taxon>Actinomycetota</taxon>
        <taxon>Actinomycetes</taxon>
        <taxon>Catenulisporales</taxon>
        <taxon>Catenulisporaceae</taxon>
        <taxon>Catenulispora</taxon>
    </lineage>
</organism>
<comment type="caution">
    <text evidence="2">The sequence shown here is derived from an EMBL/GenBank/DDBJ whole genome shotgun (WGS) entry which is preliminary data.</text>
</comment>
<name>A0ABP5H4V5_9ACTN</name>
<dbReference type="EMBL" id="BAAAQN010000099">
    <property type="protein sequence ID" value="GAA2064924.1"/>
    <property type="molecule type" value="Genomic_DNA"/>
</dbReference>
<evidence type="ECO:0000313" key="3">
    <source>
        <dbReference type="Proteomes" id="UP001500751"/>
    </source>
</evidence>
<gene>
    <name evidence="2" type="ORF">GCM10009839_90610</name>
</gene>
<protein>
    <submittedName>
        <fullName evidence="2">Uncharacterized protein</fullName>
    </submittedName>
</protein>
<reference evidence="3" key="1">
    <citation type="journal article" date="2019" name="Int. J. Syst. Evol. Microbiol.">
        <title>The Global Catalogue of Microorganisms (GCM) 10K type strain sequencing project: providing services to taxonomists for standard genome sequencing and annotation.</title>
        <authorList>
            <consortium name="The Broad Institute Genomics Platform"/>
            <consortium name="The Broad Institute Genome Sequencing Center for Infectious Disease"/>
            <person name="Wu L."/>
            <person name="Ma J."/>
        </authorList>
    </citation>
    <scope>NUCLEOTIDE SEQUENCE [LARGE SCALE GENOMIC DNA]</scope>
    <source>
        <strain evidence="3">JCM 16014</strain>
    </source>
</reference>
<feature type="region of interest" description="Disordered" evidence="1">
    <location>
        <begin position="60"/>
        <end position="83"/>
    </location>
</feature>
<evidence type="ECO:0000256" key="1">
    <source>
        <dbReference type="SAM" id="MobiDB-lite"/>
    </source>
</evidence>
<feature type="compositionally biased region" description="Pro residues" evidence="1">
    <location>
        <begin position="116"/>
        <end position="130"/>
    </location>
</feature>
<feature type="compositionally biased region" description="Acidic residues" evidence="1">
    <location>
        <begin position="62"/>
        <end position="76"/>
    </location>
</feature>
<dbReference type="Proteomes" id="UP001500751">
    <property type="component" value="Unassembled WGS sequence"/>
</dbReference>